<evidence type="ECO:0000313" key="2">
    <source>
        <dbReference type="Proteomes" id="UP000266328"/>
    </source>
</evidence>
<accession>A0A398CZ05</accession>
<dbReference type="OrthoDB" id="9762066at2"/>
<sequence length="340" mass="38471">MQHELTTHVDLLNDRGELNEKGWARRLVATYNRERIAASWLRIKEWDYYCVLTPDYGVAMTISDIGYLANISVTWLDFVNQTEVTETTMKPFTRGSLNLPHTSETGDIAYKDSRIDIRFTRNPASRVLTLDLPGFDHGKGIKGSLRLDQDPALESMVILTPFENAPKAFYYNQKVNCMPATGTITVGGVDHVFDPQASAGVLDWGRGVWTYRNTWYWGSGSGCMDGHSFGFNIGYGFGDTSAASENAIFWDGRVHKFDRIEFQIPPNSFVKPWKFVSSDGRFDMGFEPILDRHAKTDIGVIKTVQHQVFGRFTGDAVLDDGTRVHLDHFLGFAEKVFNEW</sequence>
<keyword evidence="2" id="KW-1185">Reference proteome</keyword>
<dbReference type="AlphaFoldDB" id="A0A398CZ05"/>
<comment type="caution">
    <text evidence="1">The sequence shown here is derived from an EMBL/GenBank/DDBJ whole genome shotgun (WGS) entry which is preliminary data.</text>
</comment>
<organism evidence="1 2">
    <name type="scientific">Candidatus Cryosericum terrychapinii</name>
    <dbReference type="NCBI Taxonomy" id="2290919"/>
    <lineage>
        <taxon>Bacteria</taxon>
        <taxon>Pseudomonadati</taxon>
        <taxon>Caldisericota/Cryosericota group</taxon>
        <taxon>Candidatus Cryosericota</taxon>
        <taxon>Candidatus Cryosericia</taxon>
        <taxon>Candidatus Cryosericales</taxon>
        <taxon>Candidatus Cryosericaceae</taxon>
        <taxon>Candidatus Cryosericum</taxon>
    </lineage>
</organism>
<dbReference type="InterPro" id="IPR021243">
    <property type="entry name" value="DUF2804"/>
</dbReference>
<proteinExistence type="predicted"/>
<reference evidence="1 2" key="1">
    <citation type="submission" date="2018-09" db="EMBL/GenBank/DDBJ databases">
        <title>Discovery and Ecogenomic Context for Candidatus Cryosericales, a Global Caldiserica Order Active in Thawing Permafrost.</title>
        <authorList>
            <person name="Martinez M.A."/>
            <person name="Woodcroft B.J."/>
            <person name="Ignacio Espinoza J.C."/>
            <person name="Zayed A."/>
            <person name="Singleton C.M."/>
            <person name="Boyd J."/>
            <person name="Li Y.-F."/>
            <person name="Purvine S."/>
            <person name="Maughan H."/>
            <person name="Hodgkins S.B."/>
            <person name="Anderson D."/>
            <person name="Sederholm M."/>
            <person name="Temperton B."/>
            <person name="Saleska S.R."/>
            <person name="Tyson G.W."/>
            <person name="Rich V.I."/>
        </authorList>
    </citation>
    <scope>NUCLEOTIDE SEQUENCE [LARGE SCALE GENOMIC DNA]</scope>
    <source>
        <strain evidence="1 2">SMC7</strain>
    </source>
</reference>
<dbReference type="PANTHER" id="PTHR35868:SF3">
    <property type="entry name" value="DUF2804 DOMAIN-CONTAINING PROTEIN"/>
    <property type="match status" value="1"/>
</dbReference>
<name>A0A398CZ05_9BACT</name>
<dbReference type="EMBL" id="QXIS01000009">
    <property type="protein sequence ID" value="RIE06499.1"/>
    <property type="molecule type" value="Genomic_DNA"/>
</dbReference>
<dbReference type="PANTHER" id="PTHR35868">
    <property type="entry name" value="DUF2804 DOMAIN-CONTAINING PROTEIN-RELATED"/>
    <property type="match status" value="1"/>
</dbReference>
<dbReference type="RefSeq" id="WP_119088689.1">
    <property type="nucleotide sequence ID" value="NZ_QXIS01000009.1"/>
</dbReference>
<dbReference type="Proteomes" id="UP000266328">
    <property type="component" value="Unassembled WGS sequence"/>
</dbReference>
<protein>
    <submittedName>
        <fullName evidence="1">DUF2804 domain-containing protein</fullName>
    </submittedName>
</protein>
<evidence type="ECO:0000313" key="1">
    <source>
        <dbReference type="EMBL" id="RIE06499.1"/>
    </source>
</evidence>
<gene>
    <name evidence="1" type="ORF">SMC7_01870</name>
</gene>
<dbReference type="Pfam" id="PF10974">
    <property type="entry name" value="DUF2804"/>
    <property type="match status" value="1"/>
</dbReference>